<evidence type="ECO:0000313" key="2">
    <source>
        <dbReference type="EMBL" id="SJZ66846.1"/>
    </source>
</evidence>
<dbReference type="AlphaFoldDB" id="A0A1T4MJ32"/>
<gene>
    <name evidence="2" type="ORF">SAMN05428963_102136</name>
</gene>
<dbReference type="CDD" id="cd02238">
    <property type="entry name" value="cupin_KdgF"/>
    <property type="match status" value="1"/>
</dbReference>
<dbReference type="SUPFAM" id="SSF51182">
    <property type="entry name" value="RmlC-like cupins"/>
    <property type="match status" value="1"/>
</dbReference>
<dbReference type="PANTHER" id="PTHR40112:SF1">
    <property type="entry name" value="H2HPP ISOMERASE"/>
    <property type="match status" value="1"/>
</dbReference>
<proteinExistence type="predicted"/>
<dbReference type="RefSeq" id="WP_078706841.1">
    <property type="nucleotide sequence ID" value="NZ_FUXL01000002.1"/>
</dbReference>
<dbReference type="InterPro" id="IPR014710">
    <property type="entry name" value="RmlC-like_jellyroll"/>
</dbReference>
<keyword evidence="3" id="KW-1185">Reference proteome</keyword>
<dbReference type="EMBL" id="FUXL01000002">
    <property type="protein sequence ID" value="SJZ66846.1"/>
    <property type="molecule type" value="Genomic_DNA"/>
</dbReference>
<organism evidence="2 3">
    <name type="scientific">Consotaella salsifontis</name>
    <dbReference type="NCBI Taxonomy" id="1365950"/>
    <lineage>
        <taxon>Bacteria</taxon>
        <taxon>Pseudomonadati</taxon>
        <taxon>Pseudomonadota</taxon>
        <taxon>Alphaproteobacteria</taxon>
        <taxon>Hyphomicrobiales</taxon>
        <taxon>Aurantimonadaceae</taxon>
        <taxon>Consotaella</taxon>
    </lineage>
</organism>
<sequence>MNETAQASGPGSWIEVDGKARRRILAYTSDMMVVEVEFRDGGFGAMHSHPHVQSTYVRSGRFEFEIDGTKYEVGTGDSLIMPSNVVHGCRVIEAGTLIDVFTPARQDFLNA</sequence>
<dbReference type="InterPro" id="IPR011051">
    <property type="entry name" value="RmlC_Cupin_sf"/>
</dbReference>
<dbReference type="Gene3D" id="2.60.120.10">
    <property type="entry name" value="Jelly Rolls"/>
    <property type="match status" value="1"/>
</dbReference>
<dbReference type="InterPro" id="IPR013096">
    <property type="entry name" value="Cupin_2"/>
</dbReference>
<protein>
    <submittedName>
        <fullName evidence="2">Cupin domain protein</fullName>
    </submittedName>
</protein>
<feature type="domain" description="Cupin type-2" evidence="1">
    <location>
        <begin position="35"/>
        <end position="93"/>
    </location>
</feature>
<dbReference type="Pfam" id="PF07883">
    <property type="entry name" value="Cupin_2"/>
    <property type="match status" value="1"/>
</dbReference>
<dbReference type="PIRSF" id="PIRSF029883">
    <property type="entry name" value="KdgF"/>
    <property type="match status" value="1"/>
</dbReference>
<dbReference type="Proteomes" id="UP000190135">
    <property type="component" value="Unassembled WGS sequence"/>
</dbReference>
<dbReference type="OrthoDB" id="9811153at2"/>
<dbReference type="InterPro" id="IPR052535">
    <property type="entry name" value="Bacilysin_H2HPP_isomerase"/>
</dbReference>
<accession>A0A1T4MJ32</accession>
<evidence type="ECO:0000313" key="3">
    <source>
        <dbReference type="Proteomes" id="UP000190135"/>
    </source>
</evidence>
<dbReference type="InterPro" id="IPR025499">
    <property type="entry name" value="KdgF"/>
</dbReference>
<dbReference type="STRING" id="1365950.SAMN05428963_102136"/>
<dbReference type="PANTHER" id="PTHR40112">
    <property type="entry name" value="H2HPP ISOMERASE"/>
    <property type="match status" value="1"/>
</dbReference>
<evidence type="ECO:0000259" key="1">
    <source>
        <dbReference type="Pfam" id="PF07883"/>
    </source>
</evidence>
<name>A0A1T4MJ32_9HYPH</name>
<reference evidence="3" key="1">
    <citation type="submission" date="2017-02" db="EMBL/GenBank/DDBJ databases">
        <authorList>
            <person name="Varghese N."/>
            <person name="Submissions S."/>
        </authorList>
    </citation>
    <scope>NUCLEOTIDE SEQUENCE [LARGE SCALE GENOMIC DNA]</scope>
    <source>
        <strain evidence="3">USBA 369</strain>
    </source>
</reference>